<dbReference type="AlphaFoldDB" id="A0AAW1LEN6"/>
<sequence>MFQVPRATARSTVTFAIPAARTNVVTRSPVAIRRRSRITKLGTEANLSSKADLFVALRTEKRKILRPKYAVTAKPITNTTYARTSKG</sequence>
<dbReference type="EMBL" id="JASPKY010000122">
    <property type="protein sequence ID" value="KAK9732106.1"/>
    <property type="molecule type" value="Genomic_DNA"/>
</dbReference>
<gene>
    <name evidence="1" type="ORF">QE152_g13082</name>
</gene>
<keyword evidence="2" id="KW-1185">Reference proteome</keyword>
<comment type="caution">
    <text evidence="1">The sequence shown here is derived from an EMBL/GenBank/DDBJ whole genome shotgun (WGS) entry which is preliminary data.</text>
</comment>
<protein>
    <submittedName>
        <fullName evidence="1">Uncharacterized protein</fullName>
    </submittedName>
</protein>
<name>A0AAW1LEN6_POPJA</name>
<dbReference type="Proteomes" id="UP001458880">
    <property type="component" value="Unassembled WGS sequence"/>
</dbReference>
<evidence type="ECO:0000313" key="2">
    <source>
        <dbReference type="Proteomes" id="UP001458880"/>
    </source>
</evidence>
<accession>A0AAW1LEN6</accession>
<organism evidence="1 2">
    <name type="scientific">Popillia japonica</name>
    <name type="common">Japanese beetle</name>
    <dbReference type="NCBI Taxonomy" id="7064"/>
    <lineage>
        <taxon>Eukaryota</taxon>
        <taxon>Metazoa</taxon>
        <taxon>Ecdysozoa</taxon>
        <taxon>Arthropoda</taxon>
        <taxon>Hexapoda</taxon>
        <taxon>Insecta</taxon>
        <taxon>Pterygota</taxon>
        <taxon>Neoptera</taxon>
        <taxon>Endopterygota</taxon>
        <taxon>Coleoptera</taxon>
        <taxon>Polyphaga</taxon>
        <taxon>Scarabaeiformia</taxon>
        <taxon>Scarabaeidae</taxon>
        <taxon>Rutelinae</taxon>
        <taxon>Popillia</taxon>
    </lineage>
</organism>
<proteinExistence type="predicted"/>
<reference evidence="1 2" key="1">
    <citation type="journal article" date="2024" name="BMC Genomics">
        <title>De novo assembly and annotation of Popillia japonica's genome with initial clues to its potential as an invasive pest.</title>
        <authorList>
            <person name="Cucini C."/>
            <person name="Boschi S."/>
            <person name="Funari R."/>
            <person name="Cardaioli E."/>
            <person name="Iannotti N."/>
            <person name="Marturano G."/>
            <person name="Paoli F."/>
            <person name="Bruttini M."/>
            <person name="Carapelli A."/>
            <person name="Frati F."/>
            <person name="Nardi F."/>
        </authorList>
    </citation>
    <scope>NUCLEOTIDE SEQUENCE [LARGE SCALE GENOMIC DNA]</scope>
    <source>
        <strain evidence="1">DMR45628</strain>
    </source>
</reference>
<evidence type="ECO:0000313" key="1">
    <source>
        <dbReference type="EMBL" id="KAK9732106.1"/>
    </source>
</evidence>